<feature type="region of interest" description="Disordered" evidence="1">
    <location>
        <begin position="166"/>
        <end position="211"/>
    </location>
</feature>
<name>A0A139HBX7_9PEZI</name>
<feature type="compositionally biased region" description="Basic residues" evidence="1">
    <location>
        <begin position="194"/>
        <end position="203"/>
    </location>
</feature>
<evidence type="ECO:0000313" key="2">
    <source>
        <dbReference type="EMBL" id="KXS99935.1"/>
    </source>
</evidence>
<gene>
    <name evidence="2" type="ORF">AC578_920</name>
</gene>
<dbReference type="Proteomes" id="UP000070133">
    <property type="component" value="Unassembled WGS sequence"/>
</dbReference>
<evidence type="ECO:0000313" key="3">
    <source>
        <dbReference type="Proteomes" id="UP000070133"/>
    </source>
</evidence>
<accession>A0A139HBX7</accession>
<dbReference type="AlphaFoldDB" id="A0A139HBX7"/>
<feature type="compositionally biased region" description="Basic and acidic residues" evidence="1">
    <location>
        <begin position="170"/>
        <end position="193"/>
    </location>
</feature>
<dbReference type="EMBL" id="LFZN01000083">
    <property type="protein sequence ID" value="KXS99935.1"/>
    <property type="molecule type" value="Genomic_DNA"/>
</dbReference>
<feature type="compositionally biased region" description="Pro residues" evidence="1">
    <location>
        <begin position="62"/>
        <end position="73"/>
    </location>
</feature>
<protein>
    <submittedName>
        <fullName evidence="2">Uncharacterized protein</fullName>
    </submittedName>
</protein>
<feature type="compositionally biased region" description="Pro residues" evidence="1">
    <location>
        <begin position="20"/>
        <end position="38"/>
    </location>
</feature>
<feature type="region of interest" description="Disordered" evidence="1">
    <location>
        <begin position="1"/>
        <end position="88"/>
    </location>
</feature>
<evidence type="ECO:0000256" key="1">
    <source>
        <dbReference type="SAM" id="MobiDB-lite"/>
    </source>
</evidence>
<feature type="compositionally biased region" description="Polar residues" evidence="1">
    <location>
        <begin position="74"/>
        <end position="87"/>
    </location>
</feature>
<comment type="caution">
    <text evidence="2">The sequence shown here is derived from an EMBL/GenBank/DDBJ whole genome shotgun (WGS) entry which is preliminary data.</text>
</comment>
<reference evidence="2 3" key="1">
    <citation type="submission" date="2015-07" db="EMBL/GenBank/DDBJ databases">
        <title>Comparative genomics of the Sigatoka disease complex on banana suggests a link between parallel evolutionary changes in Pseudocercospora fijiensis and Pseudocercospora eumusae and increased virulence on the banana host.</title>
        <authorList>
            <person name="Chang T.-C."/>
            <person name="Salvucci A."/>
            <person name="Crous P.W."/>
            <person name="Stergiopoulos I."/>
        </authorList>
    </citation>
    <scope>NUCLEOTIDE SEQUENCE [LARGE SCALE GENOMIC DNA]</scope>
    <source>
        <strain evidence="2 3">CBS 114824</strain>
    </source>
</reference>
<proteinExistence type="predicted"/>
<organism evidence="2 3">
    <name type="scientific">Pseudocercospora eumusae</name>
    <dbReference type="NCBI Taxonomy" id="321146"/>
    <lineage>
        <taxon>Eukaryota</taxon>
        <taxon>Fungi</taxon>
        <taxon>Dikarya</taxon>
        <taxon>Ascomycota</taxon>
        <taxon>Pezizomycotina</taxon>
        <taxon>Dothideomycetes</taxon>
        <taxon>Dothideomycetidae</taxon>
        <taxon>Mycosphaerellales</taxon>
        <taxon>Mycosphaerellaceae</taxon>
        <taxon>Pseudocercospora</taxon>
    </lineage>
</organism>
<sequence>MAEEQHFFATLAVRPARSQPAPPPQAGAPAPAPAPANGPLPSLGASVGNVPTVVGQGSGTPFPHPPPPPPPPATANNTGPGQPFNFNSTLAATTSALARVEVDEEREMTAEEAREVEDLETGLASVEWEMGEEKKFGWEKMVGVERSTNPPPGSFGYDAEGYAARCGGRSQKEERREELKGMTRRERGEVRRLAKERRKRKQVARWGARQT</sequence>
<dbReference type="STRING" id="321146.A0A139HBX7"/>
<keyword evidence="3" id="KW-1185">Reference proteome</keyword>